<reference evidence="3 4" key="1">
    <citation type="submission" date="2018-02" db="EMBL/GenBank/DDBJ databases">
        <title>Fusarium culmorum secondary metabolites in fungal-bacterial-plant interactions.</title>
        <authorList>
            <person name="Schmidt R."/>
        </authorList>
    </citation>
    <scope>NUCLEOTIDE SEQUENCE [LARGE SCALE GENOMIC DNA]</scope>
    <source>
        <strain evidence="3 4">PV</strain>
    </source>
</reference>
<gene>
    <name evidence="3" type="ORF">FCULG_00005006</name>
</gene>
<proteinExistence type="predicted"/>
<dbReference type="CDD" id="cd09917">
    <property type="entry name" value="F-box_SF"/>
    <property type="match status" value="1"/>
</dbReference>
<dbReference type="OrthoDB" id="3644718at2759"/>
<feature type="compositionally biased region" description="Polar residues" evidence="1">
    <location>
        <begin position="620"/>
        <end position="639"/>
    </location>
</feature>
<feature type="compositionally biased region" description="Polar residues" evidence="1">
    <location>
        <begin position="647"/>
        <end position="661"/>
    </location>
</feature>
<dbReference type="InterPro" id="IPR001810">
    <property type="entry name" value="F-box_dom"/>
</dbReference>
<evidence type="ECO:0000313" key="4">
    <source>
        <dbReference type="Proteomes" id="UP000241587"/>
    </source>
</evidence>
<evidence type="ECO:0000259" key="2">
    <source>
        <dbReference type="PROSITE" id="PS50181"/>
    </source>
</evidence>
<comment type="caution">
    <text evidence="3">The sequence shown here is derived from an EMBL/GenBank/DDBJ whole genome shotgun (WGS) entry which is preliminary data.</text>
</comment>
<name>A0A2T4H9B5_FUSCU</name>
<evidence type="ECO:0000313" key="3">
    <source>
        <dbReference type="EMBL" id="PTD12401.1"/>
    </source>
</evidence>
<dbReference type="SUPFAM" id="SSF81383">
    <property type="entry name" value="F-box domain"/>
    <property type="match status" value="1"/>
</dbReference>
<evidence type="ECO:0000256" key="1">
    <source>
        <dbReference type="SAM" id="MobiDB-lite"/>
    </source>
</evidence>
<accession>A0A2T4H9B5</accession>
<protein>
    <recommendedName>
        <fullName evidence="2">F-box domain-containing protein</fullName>
    </recommendedName>
</protein>
<dbReference type="Proteomes" id="UP000241587">
    <property type="component" value="Unassembled WGS sequence"/>
</dbReference>
<feature type="region of interest" description="Disordered" evidence="1">
    <location>
        <begin position="620"/>
        <end position="661"/>
    </location>
</feature>
<organism evidence="3 4">
    <name type="scientific">Fusarium culmorum</name>
    <dbReference type="NCBI Taxonomy" id="5516"/>
    <lineage>
        <taxon>Eukaryota</taxon>
        <taxon>Fungi</taxon>
        <taxon>Dikarya</taxon>
        <taxon>Ascomycota</taxon>
        <taxon>Pezizomycotina</taxon>
        <taxon>Sordariomycetes</taxon>
        <taxon>Hypocreomycetidae</taxon>
        <taxon>Hypocreales</taxon>
        <taxon>Nectriaceae</taxon>
        <taxon>Fusarium</taxon>
    </lineage>
</organism>
<sequence length="686" mass="75991">MSVPSDQRALFLRLPDELIHEIFKLCHVSDHFNLALTCRRLADGGNATLERHRAAYREYGVVTDWKYLTIPSVLQKVITDPYVAWNVRTIEIFGTRYSWEQWGDFMSEVPSTVRVFPSPDPEDILSSTFGDGNDGILKALLITLCPRLNVLKTAKSNDETGNNCDWELMEWLSQIITMSWRRDSWAPGLKSLREVSIGIPTRLCLMLLPGLKSVYFGNMNLQTVADWGSEEQPPPLAALTGCSTVEHVFLDQFVDRYDTDDQQYTAESVMEFLLIPKKLKTLTVRGGLKLQLSNPANNQALYVLMLHLSKSLEHAIEYNCRLRPSESTWGWFGRTQPIRRLYSETNKVTINAVNVMTLGFPQLATRKEEIDEWKGTRYLYHRAHQILPNVEVILVQKSYRDDEKMDSEVMEKLERLLYLLVENTARSDGKLKAIFIQQQSNPNKGNTIADFDYSKLINLGRERDIDIHVKENKNVPFYQYDFPTPPIMSSLQETGTENVISANPTATTLQIVCLGQECASTTVNNTVVIGPWADKTVAKGAASTGTFHWMVSVSSFGVSSIECLVSSGTAKACTTAAFADGEGLTDTATGLEEITEAFELSFSSVPVVITKGQDLLRSSQATATVTKEPTSVETTGSESTAKDGPTATGSSADAASPQETNGASSSAIRIIGAMMIAAISSAIVQV</sequence>
<keyword evidence="4" id="KW-1185">Reference proteome</keyword>
<dbReference type="InterPro" id="IPR036047">
    <property type="entry name" value="F-box-like_dom_sf"/>
</dbReference>
<feature type="domain" description="F-box" evidence="2">
    <location>
        <begin position="8"/>
        <end position="59"/>
    </location>
</feature>
<dbReference type="AlphaFoldDB" id="A0A2T4H9B5"/>
<dbReference type="PROSITE" id="PS50181">
    <property type="entry name" value="FBOX"/>
    <property type="match status" value="1"/>
</dbReference>
<dbReference type="EMBL" id="PVEM01000001">
    <property type="protein sequence ID" value="PTD12401.1"/>
    <property type="molecule type" value="Genomic_DNA"/>
</dbReference>
<dbReference type="Pfam" id="PF00646">
    <property type="entry name" value="F-box"/>
    <property type="match status" value="1"/>
</dbReference>